<proteinExistence type="predicted"/>
<comment type="caution">
    <text evidence="2">The sequence shown here is derived from an EMBL/GenBank/DDBJ whole genome shotgun (WGS) entry which is preliminary data.</text>
</comment>
<name>A0ABQ6M342_9GAMM</name>
<keyword evidence="3" id="KW-1185">Reference proteome</keyword>
<organism evidence="2 3">
    <name type="scientific">Biformimicrobium ophioploci</name>
    <dbReference type="NCBI Taxonomy" id="3036711"/>
    <lineage>
        <taxon>Bacteria</taxon>
        <taxon>Pseudomonadati</taxon>
        <taxon>Pseudomonadota</taxon>
        <taxon>Gammaproteobacteria</taxon>
        <taxon>Cellvibrionales</taxon>
        <taxon>Microbulbiferaceae</taxon>
        <taxon>Biformimicrobium</taxon>
    </lineage>
</organism>
<evidence type="ECO:0000256" key="1">
    <source>
        <dbReference type="SAM" id="SignalP"/>
    </source>
</evidence>
<evidence type="ECO:0000313" key="3">
    <source>
        <dbReference type="Proteomes" id="UP001224392"/>
    </source>
</evidence>
<evidence type="ECO:0000313" key="2">
    <source>
        <dbReference type="EMBL" id="GMG88770.1"/>
    </source>
</evidence>
<sequence length="134" mass="14991">MSKMNRILISIFILFASSQLHANEEALVSYIYKFPLLICYSDEYRACYGGVEVEQCAKKLRTYRDACIDQMDSVELGAALKSFSGCLIASHAGVGSIEDISDPCLKEKGMNINLTLNIKRIAEADQDWVEKVLE</sequence>
<reference evidence="2 3" key="1">
    <citation type="submission" date="2023-04" db="EMBL/GenBank/DDBJ databases">
        <title>Marinobulbifer ophiurae gen. nov., sp. Nov., isolate from tissue of brittle star Ophioplocus japonicus.</title>
        <authorList>
            <person name="Kawano K."/>
            <person name="Sawayama S."/>
            <person name="Nakagawa S."/>
        </authorList>
    </citation>
    <scope>NUCLEOTIDE SEQUENCE [LARGE SCALE GENOMIC DNA]</scope>
    <source>
        <strain evidence="2 3">NKW57</strain>
    </source>
</reference>
<dbReference type="EMBL" id="BSYJ01000017">
    <property type="protein sequence ID" value="GMG88770.1"/>
    <property type="molecule type" value="Genomic_DNA"/>
</dbReference>
<keyword evidence="1" id="KW-0732">Signal</keyword>
<feature type="chain" id="PRO_5045200336" evidence="1">
    <location>
        <begin position="23"/>
        <end position="134"/>
    </location>
</feature>
<feature type="signal peptide" evidence="1">
    <location>
        <begin position="1"/>
        <end position="22"/>
    </location>
</feature>
<dbReference type="Proteomes" id="UP001224392">
    <property type="component" value="Unassembled WGS sequence"/>
</dbReference>
<gene>
    <name evidence="2" type="ORF">MNKW57_30910</name>
</gene>
<dbReference type="RefSeq" id="WP_285765379.1">
    <property type="nucleotide sequence ID" value="NZ_BSYJ01000017.1"/>
</dbReference>
<protein>
    <submittedName>
        <fullName evidence="2">Uncharacterized protein</fullName>
    </submittedName>
</protein>
<accession>A0ABQ6M342</accession>